<dbReference type="EMBL" id="JAVRQU010000005">
    <property type="protein sequence ID" value="KAK5703242.1"/>
    <property type="molecule type" value="Genomic_DNA"/>
</dbReference>
<protein>
    <recommendedName>
        <fullName evidence="2">EthD domain-containing protein</fullName>
    </recommendedName>
</protein>
<proteinExistence type="inferred from homology"/>
<name>A0AAN7W8P8_9PEZI</name>
<evidence type="ECO:0000313" key="4">
    <source>
        <dbReference type="Proteomes" id="UP001310594"/>
    </source>
</evidence>
<dbReference type="AlphaFoldDB" id="A0AAN7W8P8"/>
<evidence type="ECO:0000256" key="1">
    <source>
        <dbReference type="ARBA" id="ARBA00005986"/>
    </source>
</evidence>
<dbReference type="InterPro" id="IPR009799">
    <property type="entry name" value="EthD_dom"/>
</dbReference>
<evidence type="ECO:0000259" key="2">
    <source>
        <dbReference type="Pfam" id="PF07110"/>
    </source>
</evidence>
<dbReference type="Proteomes" id="UP001310594">
    <property type="component" value="Unassembled WGS sequence"/>
</dbReference>
<sequence>MPIRLTILIRKLPSISTEEFNKYWSDSHPSTFLSVPIVQEKLIKYQQFHASHPFSAGLKTHGLPVADYDGGAEFWADTYEDMMAVFQDPEYERIVVPDEIKFLDREKAVMMLGWEEVKWDDHKPAEGVKVELVTK</sequence>
<dbReference type="GO" id="GO:0016491">
    <property type="term" value="F:oxidoreductase activity"/>
    <property type="evidence" value="ECO:0007669"/>
    <property type="project" value="InterPro"/>
</dbReference>
<dbReference type="InterPro" id="IPR011008">
    <property type="entry name" value="Dimeric_a/b-barrel"/>
</dbReference>
<dbReference type="SUPFAM" id="SSF54909">
    <property type="entry name" value="Dimeric alpha+beta barrel"/>
    <property type="match status" value="1"/>
</dbReference>
<organism evidence="3 4">
    <name type="scientific">Elasticomyces elasticus</name>
    <dbReference type="NCBI Taxonomy" id="574655"/>
    <lineage>
        <taxon>Eukaryota</taxon>
        <taxon>Fungi</taxon>
        <taxon>Dikarya</taxon>
        <taxon>Ascomycota</taxon>
        <taxon>Pezizomycotina</taxon>
        <taxon>Dothideomycetes</taxon>
        <taxon>Dothideomycetidae</taxon>
        <taxon>Mycosphaerellales</taxon>
        <taxon>Teratosphaeriaceae</taxon>
        <taxon>Elasticomyces</taxon>
    </lineage>
</organism>
<comment type="similarity">
    <text evidence="1">Belongs to the tpcK family.</text>
</comment>
<accession>A0AAN7W8P8</accession>
<reference evidence="3" key="1">
    <citation type="submission" date="2023-08" db="EMBL/GenBank/DDBJ databases">
        <title>Black Yeasts Isolated from many extreme environments.</title>
        <authorList>
            <person name="Coleine C."/>
            <person name="Stajich J.E."/>
            <person name="Selbmann L."/>
        </authorList>
    </citation>
    <scope>NUCLEOTIDE SEQUENCE</scope>
    <source>
        <strain evidence="3">CCFEE 5810</strain>
    </source>
</reference>
<feature type="domain" description="EthD" evidence="2">
    <location>
        <begin position="13"/>
        <end position="105"/>
    </location>
</feature>
<dbReference type="Pfam" id="PF07110">
    <property type="entry name" value="EthD"/>
    <property type="match status" value="1"/>
</dbReference>
<dbReference type="Gene3D" id="3.30.70.100">
    <property type="match status" value="1"/>
</dbReference>
<evidence type="ECO:0000313" key="3">
    <source>
        <dbReference type="EMBL" id="KAK5703242.1"/>
    </source>
</evidence>
<comment type="caution">
    <text evidence="3">The sequence shown here is derived from an EMBL/GenBank/DDBJ whole genome shotgun (WGS) entry which is preliminary data.</text>
</comment>
<gene>
    <name evidence="3" type="ORF">LTR97_004191</name>
</gene>